<evidence type="ECO:0000313" key="4">
    <source>
        <dbReference type="Proteomes" id="UP000821853"/>
    </source>
</evidence>
<accession>A0A9J6FR68</accession>
<dbReference type="SUPFAM" id="SSF47391">
    <property type="entry name" value="Dimerization-anchoring domain of cAMP-dependent PK regulatory subunit"/>
    <property type="match status" value="1"/>
</dbReference>
<protein>
    <recommendedName>
        <fullName evidence="2">RIIa domain-containing protein</fullName>
    </recommendedName>
</protein>
<sequence>MNRPRYDVPPELTNLLLEFTVNVMIERPSDLVEYAARYFAGLRDERQRSGSSGRPPAIAENDEAIYSDEDEPMPPPPRKWPPSPGLGLTGGRLPRKPSRPKPTATRRRRGRRAAGSVLVARERPGRKASFAVNVREVEGLLPPEATCGWRPAARLVSRTATGGFGKCSASVHTYETARATLPCCPGLWRNGELPLLLVCDPRVCTANTSASRLLGEIGPTLRKKKKKAGGGGGGGIHNYCCQGRSPLKRTLQALISS</sequence>
<dbReference type="Proteomes" id="UP000821853">
    <property type="component" value="Chromosome 10"/>
</dbReference>
<dbReference type="CDD" id="cd12099">
    <property type="entry name" value="DD_RII_PKA"/>
    <property type="match status" value="1"/>
</dbReference>
<feature type="domain" description="RIIa" evidence="2">
    <location>
        <begin position="10"/>
        <end position="47"/>
    </location>
</feature>
<dbReference type="OrthoDB" id="417078at2759"/>
<dbReference type="InterPro" id="IPR003117">
    <property type="entry name" value="cAMP_dep_PK_reg_su_I/II_a/b"/>
</dbReference>
<feature type="compositionally biased region" description="Pro residues" evidence="1">
    <location>
        <begin position="73"/>
        <end position="84"/>
    </location>
</feature>
<dbReference type="AlphaFoldDB" id="A0A9J6FR68"/>
<name>A0A9J6FR68_HAELO</name>
<dbReference type="Gene3D" id="1.20.890.10">
    <property type="entry name" value="cAMP-dependent protein kinase regulatory subunit, dimerization-anchoring domain"/>
    <property type="match status" value="1"/>
</dbReference>
<dbReference type="Pfam" id="PF02197">
    <property type="entry name" value="RIIa"/>
    <property type="match status" value="1"/>
</dbReference>
<feature type="compositionally biased region" description="Basic residues" evidence="1">
    <location>
        <begin position="93"/>
        <end position="112"/>
    </location>
</feature>
<gene>
    <name evidence="3" type="ORF">HPB48_006043</name>
</gene>
<dbReference type="SMART" id="SM00394">
    <property type="entry name" value="RIIa"/>
    <property type="match status" value="1"/>
</dbReference>
<evidence type="ECO:0000256" key="1">
    <source>
        <dbReference type="SAM" id="MobiDB-lite"/>
    </source>
</evidence>
<organism evidence="3 4">
    <name type="scientific">Haemaphysalis longicornis</name>
    <name type="common">Bush tick</name>
    <dbReference type="NCBI Taxonomy" id="44386"/>
    <lineage>
        <taxon>Eukaryota</taxon>
        <taxon>Metazoa</taxon>
        <taxon>Ecdysozoa</taxon>
        <taxon>Arthropoda</taxon>
        <taxon>Chelicerata</taxon>
        <taxon>Arachnida</taxon>
        <taxon>Acari</taxon>
        <taxon>Parasitiformes</taxon>
        <taxon>Ixodida</taxon>
        <taxon>Ixodoidea</taxon>
        <taxon>Ixodidae</taxon>
        <taxon>Haemaphysalinae</taxon>
        <taxon>Haemaphysalis</taxon>
    </lineage>
</organism>
<evidence type="ECO:0000313" key="3">
    <source>
        <dbReference type="EMBL" id="KAH9364580.1"/>
    </source>
</evidence>
<reference evidence="3 4" key="1">
    <citation type="journal article" date="2020" name="Cell">
        <title>Large-Scale Comparative Analyses of Tick Genomes Elucidate Their Genetic Diversity and Vector Capacities.</title>
        <authorList>
            <consortium name="Tick Genome and Microbiome Consortium (TIGMIC)"/>
            <person name="Jia N."/>
            <person name="Wang J."/>
            <person name="Shi W."/>
            <person name="Du L."/>
            <person name="Sun Y."/>
            <person name="Zhan W."/>
            <person name="Jiang J.F."/>
            <person name="Wang Q."/>
            <person name="Zhang B."/>
            <person name="Ji P."/>
            <person name="Bell-Sakyi L."/>
            <person name="Cui X.M."/>
            <person name="Yuan T.T."/>
            <person name="Jiang B.G."/>
            <person name="Yang W.F."/>
            <person name="Lam T.T."/>
            <person name="Chang Q.C."/>
            <person name="Ding S.J."/>
            <person name="Wang X.J."/>
            <person name="Zhu J.G."/>
            <person name="Ruan X.D."/>
            <person name="Zhao L."/>
            <person name="Wei J.T."/>
            <person name="Ye R.Z."/>
            <person name="Que T.C."/>
            <person name="Du C.H."/>
            <person name="Zhou Y.H."/>
            <person name="Cheng J.X."/>
            <person name="Dai P.F."/>
            <person name="Guo W.B."/>
            <person name="Han X.H."/>
            <person name="Huang E.J."/>
            <person name="Li L.F."/>
            <person name="Wei W."/>
            <person name="Gao Y.C."/>
            <person name="Liu J.Z."/>
            <person name="Shao H.Z."/>
            <person name="Wang X."/>
            <person name="Wang C.C."/>
            <person name="Yang T.C."/>
            <person name="Huo Q.B."/>
            <person name="Li W."/>
            <person name="Chen H.Y."/>
            <person name="Chen S.E."/>
            <person name="Zhou L.G."/>
            <person name="Ni X.B."/>
            <person name="Tian J.H."/>
            <person name="Sheng Y."/>
            <person name="Liu T."/>
            <person name="Pan Y.S."/>
            <person name="Xia L.Y."/>
            <person name="Li J."/>
            <person name="Zhao F."/>
            <person name="Cao W.C."/>
        </authorList>
    </citation>
    <scope>NUCLEOTIDE SEQUENCE [LARGE SCALE GENOMIC DNA]</scope>
    <source>
        <strain evidence="3">HaeL-2018</strain>
    </source>
</reference>
<dbReference type="EMBL" id="JABSTR010000002">
    <property type="protein sequence ID" value="KAH9364580.1"/>
    <property type="molecule type" value="Genomic_DNA"/>
</dbReference>
<keyword evidence="4" id="KW-1185">Reference proteome</keyword>
<proteinExistence type="predicted"/>
<dbReference type="VEuPathDB" id="VectorBase:HLOH_051538"/>
<evidence type="ECO:0000259" key="2">
    <source>
        <dbReference type="SMART" id="SM00394"/>
    </source>
</evidence>
<comment type="caution">
    <text evidence="3">The sequence shown here is derived from an EMBL/GenBank/DDBJ whole genome shotgun (WGS) entry which is preliminary data.</text>
</comment>
<feature type="region of interest" description="Disordered" evidence="1">
    <location>
        <begin position="65"/>
        <end position="116"/>
    </location>
</feature>